<dbReference type="PANTHER" id="PTHR42935:SF1">
    <property type="entry name" value="SLR0930 PROTEIN"/>
    <property type="match status" value="1"/>
</dbReference>
<dbReference type="SUPFAM" id="SSF52540">
    <property type="entry name" value="P-loop containing nucleoside triphosphate hydrolases"/>
    <property type="match status" value="1"/>
</dbReference>
<dbReference type="InterPro" id="IPR027417">
    <property type="entry name" value="P-loop_NTPase"/>
</dbReference>
<gene>
    <name evidence="1" type="ORF">HNR32_001465</name>
</gene>
<protein>
    <recommendedName>
        <fullName evidence="3">AAA+ ATPase domain-containing protein</fullName>
    </recommendedName>
</protein>
<keyword evidence="2" id="KW-1185">Reference proteome</keyword>
<comment type="caution">
    <text evidence="1">The sequence shown here is derived from an EMBL/GenBank/DDBJ whole genome shotgun (WGS) entry which is preliminary data.</text>
</comment>
<evidence type="ECO:0008006" key="3">
    <source>
        <dbReference type="Google" id="ProtNLM"/>
    </source>
</evidence>
<dbReference type="Pfam" id="PF05673">
    <property type="entry name" value="DUF815"/>
    <property type="match status" value="1"/>
</dbReference>
<dbReference type="Gene3D" id="3.40.50.300">
    <property type="entry name" value="P-loop containing nucleotide triphosphate hydrolases"/>
    <property type="match status" value="1"/>
</dbReference>
<accession>A0A840UKT7</accession>
<dbReference type="AlphaFoldDB" id="A0A840UKT7"/>
<sequence>MDKMSNLLIFHDIMEDNVIRKYNEAIIKKSEECWQEFHYEMIKKAEKIGLSGNAFSSYIVYLLAKGNNIVADNIQHNAVVGNSLSILLEDEMQRIMPYIESMLPADKKINTVLNDYIPGQKCSMEGYNELTAKLAAVNSAQEAAQTLIAHYKKYGSGQMVHYRAFCWSNDNKLKGINHFEKIRMTDLIGYAKQKKQLVDNTLTFIEGKPYNNILLVGSRGTGKSSGVKALANEYYKKGLRLLQITKDQIKLLPDIMEHLRSLAGYKFIIFLDDLSFDQEERDYKYLKSVIEGGVASRPENVVLYATSNRRHLIKETWNDREDTQEELYRNDSVNESISLSDRFGIIINYDAPNQDEYLAIIDSYLQKEGISLSAEQLRVEGLRWELTHSGRNGRVAKQFVNWYLGQNK</sequence>
<dbReference type="Proteomes" id="UP000559117">
    <property type="component" value="Unassembled WGS sequence"/>
</dbReference>
<dbReference type="InterPro" id="IPR008533">
    <property type="entry name" value="DUF815"/>
</dbReference>
<dbReference type="PANTHER" id="PTHR42935">
    <property type="entry name" value="SLR0930 PROTEIN"/>
    <property type="match status" value="1"/>
</dbReference>
<dbReference type="RefSeq" id="WP_183861146.1">
    <property type="nucleotide sequence ID" value="NZ_WIQL01000007.1"/>
</dbReference>
<dbReference type="EMBL" id="JACHFH010000016">
    <property type="protein sequence ID" value="MBB5336317.1"/>
    <property type="molecule type" value="Genomic_DNA"/>
</dbReference>
<evidence type="ECO:0000313" key="1">
    <source>
        <dbReference type="EMBL" id="MBB5336317.1"/>
    </source>
</evidence>
<evidence type="ECO:0000313" key="2">
    <source>
        <dbReference type="Proteomes" id="UP000559117"/>
    </source>
</evidence>
<name>A0A840UKT7_9FIRM</name>
<proteinExistence type="predicted"/>
<organism evidence="1 2">
    <name type="scientific">Pectinatus brassicae</name>
    <dbReference type="NCBI Taxonomy" id="862415"/>
    <lineage>
        <taxon>Bacteria</taxon>
        <taxon>Bacillati</taxon>
        <taxon>Bacillota</taxon>
        <taxon>Negativicutes</taxon>
        <taxon>Selenomonadales</taxon>
        <taxon>Selenomonadaceae</taxon>
        <taxon>Pectinatus</taxon>
    </lineage>
</organism>
<reference evidence="1 2" key="1">
    <citation type="submission" date="2020-08" db="EMBL/GenBank/DDBJ databases">
        <title>Genomic Encyclopedia of Type Strains, Phase IV (KMG-IV): sequencing the most valuable type-strain genomes for metagenomic binning, comparative biology and taxonomic classification.</title>
        <authorList>
            <person name="Goeker M."/>
        </authorList>
    </citation>
    <scope>NUCLEOTIDE SEQUENCE [LARGE SCALE GENOMIC DNA]</scope>
    <source>
        <strain evidence="1 2">DSM 24661</strain>
    </source>
</reference>